<dbReference type="FunFam" id="3.40.50.1100:FF:000011">
    <property type="entry name" value="Cysteine synthase (o-acetylserine)"/>
    <property type="match status" value="1"/>
</dbReference>
<reference evidence="16" key="1">
    <citation type="submission" date="2020-06" db="EMBL/GenBank/DDBJ databases">
        <title>WGS assembly of Ceratodon purpureus strain R40.</title>
        <authorList>
            <person name="Carey S.B."/>
            <person name="Jenkins J."/>
            <person name="Shu S."/>
            <person name="Lovell J.T."/>
            <person name="Sreedasyam A."/>
            <person name="Maumus F."/>
            <person name="Tiley G.P."/>
            <person name="Fernandez-Pozo N."/>
            <person name="Barry K."/>
            <person name="Chen C."/>
            <person name="Wang M."/>
            <person name="Lipzen A."/>
            <person name="Daum C."/>
            <person name="Saski C.A."/>
            <person name="Payton A.C."/>
            <person name="Mcbreen J.C."/>
            <person name="Conrad R.E."/>
            <person name="Kollar L.M."/>
            <person name="Olsson S."/>
            <person name="Huttunen S."/>
            <person name="Landis J.B."/>
            <person name="Wickett N.J."/>
            <person name="Johnson M.G."/>
            <person name="Rensing S.A."/>
            <person name="Grimwood J."/>
            <person name="Schmutz J."/>
            <person name="Mcdaniel S.F."/>
        </authorList>
    </citation>
    <scope>NUCLEOTIDE SEQUENCE</scope>
    <source>
        <strain evidence="16">R40</strain>
    </source>
</reference>
<evidence type="ECO:0000256" key="10">
    <source>
        <dbReference type="ARBA" id="ARBA00058228"/>
    </source>
</evidence>
<dbReference type="AlphaFoldDB" id="A0A8T0GK69"/>
<keyword evidence="4" id="KW-0028">Amino-acid biosynthesis</keyword>
<keyword evidence="17" id="KW-1185">Reference proteome</keyword>
<dbReference type="PANTHER" id="PTHR10314">
    <property type="entry name" value="CYSTATHIONINE BETA-SYNTHASE"/>
    <property type="match status" value="1"/>
</dbReference>
<keyword evidence="6" id="KW-0663">Pyridoxal phosphate</keyword>
<evidence type="ECO:0000256" key="4">
    <source>
        <dbReference type="ARBA" id="ARBA00022605"/>
    </source>
</evidence>
<evidence type="ECO:0000256" key="14">
    <source>
        <dbReference type="ARBA" id="ARBA00081847"/>
    </source>
</evidence>
<dbReference type="InterPro" id="IPR001216">
    <property type="entry name" value="P-phosphate_BS"/>
</dbReference>
<proteinExistence type="predicted"/>
<evidence type="ECO:0000256" key="3">
    <source>
        <dbReference type="ARBA" id="ARBA00004962"/>
    </source>
</evidence>
<evidence type="ECO:0000256" key="8">
    <source>
        <dbReference type="ARBA" id="ARBA00023128"/>
    </source>
</evidence>
<keyword evidence="8" id="KW-0496">Mitochondrion</keyword>
<evidence type="ECO:0000256" key="6">
    <source>
        <dbReference type="ARBA" id="ARBA00022898"/>
    </source>
</evidence>
<dbReference type="SUPFAM" id="SSF53686">
    <property type="entry name" value="Tryptophan synthase beta subunit-like PLP-dependent enzymes"/>
    <property type="match status" value="1"/>
</dbReference>
<evidence type="ECO:0000256" key="1">
    <source>
        <dbReference type="ARBA" id="ARBA00001933"/>
    </source>
</evidence>
<dbReference type="EMBL" id="CM026431">
    <property type="protein sequence ID" value="KAG0558634.1"/>
    <property type="molecule type" value="Genomic_DNA"/>
</dbReference>
<dbReference type="Proteomes" id="UP000822688">
    <property type="component" value="Chromosome 10"/>
</dbReference>
<dbReference type="GO" id="GO:0006535">
    <property type="term" value="P:cysteine biosynthetic process from serine"/>
    <property type="evidence" value="ECO:0007669"/>
    <property type="project" value="InterPro"/>
</dbReference>
<evidence type="ECO:0000259" key="15">
    <source>
        <dbReference type="Pfam" id="PF00291"/>
    </source>
</evidence>
<protein>
    <recommendedName>
        <fullName evidence="11">Cysteine synthase 1</fullName>
    </recommendedName>
    <alternativeName>
        <fullName evidence="12">O-acetylserine (thiol)-lyase 1</fullName>
    </alternativeName>
    <alternativeName>
        <fullName evidence="13">O-acetylserine sulfhydrylase 1</fullName>
    </alternativeName>
    <alternativeName>
        <fullName evidence="14">O-succinylserine sulfhydrylase</fullName>
    </alternativeName>
</protein>
<comment type="subcellular location">
    <subcellularLocation>
        <location evidence="2">Mitochondrion</location>
    </subcellularLocation>
</comment>
<evidence type="ECO:0000256" key="2">
    <source>
        <dbReference type="ARBA" id="ARBA00004173"/>
    </source>
</evidence>
<comment type="pathway">
    <text evidence="3">Amino-acid biosynthesis; L-cysteine biosynthesis; L-cysteine from L-serine: step 2/2.</text>
</comment>
<dbReference type="GO" id="GO:0005739">
    <property type="term" value="C:mitochondrion"/>
    <property type="evidence" value="ECO:0007669"/>
    <property type="project" value="UniProtKB-SubCell"/>
</dbReference>
<accession>A0A8T0GK69</accession>
<comment type="function">
    <text evidence="10">Catalyzes the conversion of O-succinyl-L-serine into cysteine, the last step in the cysteine biosynthesis pathway. Can also use O-acetyl-L-serine.</text>
</comment>
<evidence type="ECO:0000313" key="16">
    <source>
        <dbReference type="EMBL" id="KAG0558634.1"/>
    </source>
</evidence>
<gene>
    <name evidence="16" type="ORF">KC19_10G042600</name>
</gene>
<evidence type="ECO:0000256" key="9">
    <source>
        <dbReference type="ARBA" id="ARBA00050981"/>
    </source>
</evidence>
<dbReference type="Pfam" id="PF00291">
    <property type="entry name" value="PALP"/>
    <property type="match status" value="1"/>
</dbReference>
<comment type="caution">
    <text evidence="16">The sequence shown here is derived from an EMBL/GenBank/DDBJ whole genome shotgun (WGS) entry which is preliminary data.</text>
</comment>
<comment type="catalytic activity">
    <reaction evidence="9">
        <text>O-succinyl-L-serine + hydrogen sulfide = L-cysteine + succinate</text>
        <dbReference type="Rhea" id="RHEA:53816"/>
        <dbReference type="ChEBI" id="CHEBI:29919"/>
        <dbReference type="ChEBI" id="CHEBI:30031"/>
        <dbReference type="ChEBI" id="CHEBI:35235"/>
        <dbReference type="ChEBI" id="CHEBI:136856"/>
    </reaction>
</comment>
<dbReference type="InterPro" id="IPR050214">
    <property type="entry name" value="Cys_Synth/Cystath_Beta-Synth"/>
</dbReference>
<evidence type="ECO:0000256" key="13">
    <source>
        <dbReference type="ARBA" id="ARBA00079147"/>
    </source>
</evidence>
<name>A0A8T0GK69_CERPU</name>
<dbReference type="InterPro" id="IPR036052">
    <property type="entry name" value="TrpB-like_PALP_sf"/>
</dbReference>
<keyword evidence="5" id="KW-0808">Transferase</keyword>
<dbReference type="CDD" id="cd01561">
    <property type="entry name" value="CBS_like"/>
    <property type="match status" value="1"/>
</dbReference>
<evidence type="ECO:0000256" key="7">
    <source>
        <dbReference type="ARBA" id="ARBA00022946"/>
    </source>
</evidence>
<dbReference type="PROSITE" id="PS00901">
    <property type="entry name" value="CYS_SYNTHASE"/>
    <property type="match status" value="1"/>
</dbReference>
<dbReference type="GO" id="GO:0016740">
    <property type="term" value="F:transferase activity"/>
    <property type="evidence" value="ECO:0007669"/>
    <property type="project" value="UniProtKB-KW"/>
</dbReference>
<organism evidence="16 17">
    <name type="scientific">Ceratodon purpureus</name>
    <name type="common">Fire moss</name>
    <name type="synonym">Dicranum purpureum</name>
    <dbReference type="NCBI Taxonomy" id="3225"/>
    <lineage>
        <taxon>Eukaryota</taxon>
        <taxon>Viridiplantae</taxon>
        <taxon>Streptophyta</taxon>
        <taxon>Embryophyta</taxon>
        <taxon>Bryophyta</taxon>
        <taxon>Bryophytina</taxon>
        <taxon>Bryopsida</taxon>
        <taxon>Dicranidae</taxon>
        <taxon>Pseudoditrichales</taxon>
        <taxon>Ditrichaceae</taxon>
        <taxon>Ceratodon</taxon>
    </lineage>
</organism>
<evidence type="ECO:0000256" key="11">
    <source>
        <dbReference type="ARBA" id="ARBA00072087"/>
    </source>
</evidence>
<feature type="domain" description="Tryptophan synthase beta chain-like PALP" evidence="15">
    <location>
        <begin position="70"/>
        <end position="374"/>
    </location>
</feature>
<evidence type="ECO:0000313" key="17">
    <source>
        <dbReference type="Proteomes" id="UP000822688"/>
    </source>
</evidence>
<dbReference type="InterPro" id="IPR001926">
    <property type="entry name" value="TrpB-like_PALP"/>
</dbReference>
<dbReference type="NCBIfam" id="NF007989">
    <property type="entry name" value="PRK10717.1"/>
    <property type="match status" value="1"/>
</dbReference>
<comment type="cofactor">
    <cofactor evidence="1">
        <name>pyridoxal 5'-phosphate</name>
        <dbReference type="ChEBI" id="CHEBI:597326"/>
    </cofactor>
</comment>
<evidence type="ECO:0000256" key="5">
    <source>
        <dbReference type="ARBA" id="ARBA00022679"/>
    </source>
</evidence>
<keyword evidence="7" id="KW-0809">Transit peptide</keyword>
<dbReference type="Gene3D" id="3.40.50.1100">
    <property type="match status" value="2"/>
</dbReference>
<evidence type="ECO:0000256" key="12">
    <source>
        <dbReference type="ARBA" id="ARBA00078262"/>
    </source>
</evidence>
<sequence length="418" mass="44956">MLGTMSVTRTCFLLDTKSPALLGSLHAACTRRLFTRRVRVEGVSKRRVHMETKASARIGDLGVRQGFVDSVGNTPLIRLNAASQATGCEIYGKAEFLNPGGSVKDRAALYIVKDAEEKGLLKPGGVIVEGTAGNTGIGLALVANARGYKTVIVIPKTQSQEKKDMLRLAGATLVEVPAVPYKNPNNYVKYSGRLAEEIAKTNPNGGIWGNQFDNIANRQAHYETTGPEIWKQTDGKVDGFICAIGTGGTVAGVGKYLKEKNKNIRIGVADPMGACMYNFYEKGVLESSGTSISEGIGQGRVTGNLAEWGLPEKDGGCIDFWCQVTDEEALPLIYDLLKQEGFCMGGSTAINIAGAIKLAKELGPGHTIVTILCDLGTRYQSKIFNVEFLKSKGLPYPEWLDAANQDTNGIPEVFEQVE</sequence>